<dbReference type="Proteomes" id="UP000465778">
    <property type="component" value="Unassembled WGS sequence"/>
</dbReference>
<evidence type="ECO:0000313" key="2">
    <source>
        <dbReference type="Proteomes" id="UP000465778"/>
    </source>
</evidence>
<organism evidence="1 2">
    <name type="scientific">Cytobacillus firmus</name>
    <name type="common">Bacillus firmus</name>
    <dbReference type="NCBI Taxonomy" id="1399"/>
    <lineage>
        <taxon>Bacteria</taxon>
        <taxon>Bacillati</taxon>
        <taxon>Bacillota</taxon>
        <taxon>Bacilli</taxon>
        <taxon>Bacillales</taxon>
        <taxon>Bacillaceae</taxon>
        <taxon>Cytobacillus</taxon>
    </lineage>
</organism>
<name>A0A800MUR5_CYTFI</name>
<reference evidence="1 2" key="1">
    <citation type="journal article" date="2020" name="G3 (Bethesda)">
        <title>Whole Genome Sequencing and Comparative Genomics of Two Nematicidal Bacillus Strains Reveals a Wide Range of Possible Virulence Factors.</title>
        <authorList>
            <person name="Susic N."/>
            <person name="Janezic S."/>
            <person name="Rupnik M."/>
            <person name="Geric Stare B."/>
        </authorList>
    </citation>
    <scope>NUCLEOTIDE SEQUENCE [LARGE SCALE GENOMIC DNA]</scope>
    <source>
        <strain evidence="1 2">I-1582</strain>
    </source>
</reference>
<dbReference type="EMBL" id="VDEM01000050">
    <property type="protein sequence ID" value="KAF0822660.1"/>
    <property type="molecule type" value="Genomic_DNA"/>
</dbReference>
<proteinExistence type="predicted"/>
<comment type="caution">
    <text evidence="1">The sequence shown here is derived from an EMBL/GenBank/DDBJ whole genome shotgun (WGS) entry which is preliminary data.</text>
</comment>
<dbReference type="RefSeq" id="WP_159345902.1">
    <property type="nucleotide sequence ID" value="NZ_JBALOT010000066.1"/>
</dbReference>
<sequence length="81" mass="8799">MKTLKKNNLILGDLLVSLAASTNLGKQEVLDLLTNSIGLQLTGMTPSGEKFHLEIGEFLSADLEMYDGDTGIQIEEVDFTV</sequence>
<dbReference type="AlphaFoldDB" id="A0A800MUR5"/>
<accession>A0A800MUR5</accession>
<protein>
    <submittedName>
        <fullName evidence="1">Uncharacterized protein</fullName>
    </submittedName>
</protein>
<gene>
    <name evidence="1" type="ORF">KIS1582_3554</name>
</gene>
<evidence type="ECO:0000313" key="1">
    <source>
        <dbReference type="EMBL" id="KAF0822660.1"/>
    </source>
</evidence>